<dbReference type="PIRSF" id="PIRSF005962">
    <property type="entry name" value="Pept_M20D_amidohydro"/>
    <property type="match status" value="1"/>
</dbReference>
<evidence type="ECO:0000259" key="3">
    <source>
        <dbReference type="Pfam" id="PF07687"/>
    </source>
</evidence>
<keyword evidence="1" id="KW-0378">Hydrolase</keyword>
<sequence>MTPQKPLLTELDSLQPFIAQVRQQIHAHPELGFEEHRTAALVVTYLKQWGLEVHEGIGGTGIVAVLKGKQPEARCVGLRADMDALPIQEKTQLSYQSTIAGKMHACGHDGHTAILLMAAAYLAQHRDFTGTIHFIFQPAEEGLGGAQAMINDGLFTRFPCDAVFALHNWPSLPPGHIGINAGPMMAAADTFTVTITGHGGHGAHPYLSKDPIVTAAHLITALQSIVARNVHPFEAGVVTVSAMQAGNLSAFSVIPNQVQLCGTVRSFSKVIQQQIRQRMDEICQGMAQTFAMGVELDYNELFPATINTPEHAYLVAEVAQELFGSECVEDNLTPSMGAEDFSFMLEQRPGAYFRLGQGGADQGRVLHNATFDFNDAVLSQGAAMFIRIAQCFLAQNTANE</sequence>
<comment type="cofactor">
    <cofactor evidence="2">
        <name>Mn(2+)</name>
        <dbReference type="ChEBI" id="CHEBI:29035"/>
    </cofactor>
    <text evidence="2">The Mn(2+) ion enhances activity.</text>
</comment>
<organism evidence="4 5">
    <name type="scientific">Paenalcaligenes hominis</name>
    <dbReference type="NCBI Taxonomy" id="643674"/>
    <lineage>
        <taxon>Bacteria</taxon>
        <taxon>Pseudomonadati</taxon>
        <taxon>Pseudomonadota</taxon>
        <taxon>Betaproteobacteria</taxon>
        <taxon>Burkholderiales</taxon>
        <taxon>Alcaligenaceae</taxon>
        <taxon>Paenalcaligenes</taxon>
    </lineage>
</organism>
<feature type="binding site" evidence="2">
    <location>
        <position position="141"/>
    </location>
    <ligand>
        <name>Mn(2+)</name>
        <dbReference type="ChEBI" id="CHEBI:29035"/>
        <label>2</label>
    </ligand>
</feature>
<dbReference type="InterPro" id="IPR036264">
    <property type="entry name" value="Bact_exopeptidase_dim_dom"/>
</dbReference>
<dbReference type="NCBIfam" id="TIGR01891">
    <property type="entry name" value="amidohydrolases"/>
    <property type="match status" value="1"/>
</dbReference>
<dbReference type="KEGG" id="phn:PAEH1_11290"/>
<feature type="binding site" evidence="2">
    <location>
        <position position="108"/>
    </location>
    <ligand>
        <name>Mn(2+)</name>
        <dbReference type="ChEBI" id="CHEBI:29035"/>
        <label>2</label>
    </ligand>
</feature>
<dbReference type="InterPro" id="IPR011650">
    <property type="entry name" value="Peptidase_M20_dimer"/>
</dbReference>
<evidence type="ECO:0000313" key="4">
    <source>
        <dbReference type="EMBL" id="AQS51981.1"/>
    </source>
</evidence>
<evidence type="ECO:0000256" key="2">
    <source>
        <dbReference type="PIRSR" id="PIRSR005962-1"/>
    </source>
</evidence>
<dbReference type="Pfam" id="PF01546">
    <property type="entry name" value="Peptidase_M20"/>
    <property type="match status" value="1"/>
</dbReference>
<dbReference type="AlphaFoldDB" id="A0A1U9K1S1"/>
<dbReference type="PANTHER" id="PTHR11014">
    <property type="entry name" value="PEPTIDASE M20 FAMILY MEMBER"/>
    <property type="match status" value="1"/>
</dbReference>
<reference evidence="4 5" key="1">
    <citation type="submission" date="2017-01" db="EMBL/GenBank/DDBJ databases">
        <title>Complete Genome Sequence of Paenalcaligenes hominis, Isolated from a paraplegic Patient with neurogenic bladder.</title>
        <authorList>
            <person name="Mukhopadhyay R."/>
            <person name="Joaquin J."/>
            <person name="Hogue R."/>
            <person name="Kilaru A."/>
            <person name="Jospin G."/>
            <person name="Mars K."/>
            <person name="Eisen J.A."/>
            <person name="Chaturvedi V."/>
        </authorList>
    </citation>
    <scope>NUCLEOTIDE SEQUENCE [LARGE SCALE GENOMIC DNA]</scope>
    <source>
        <strain evidence="4 5">15S00501</strain>
    </source>
</reference>
<dbReference type="GO" id="GO:0050118">
    <property type="term" value="F:N-acetyldiaminopimelate deacetylase activity"/>
    <property type="evidence" value="ECO:0007669"/>
    <property type="project" value="UniProtKB-ARBA"/>
</dbReference>
<dbReference type="Gene3D" id="3.30.70.360">
    <property type="match status" value="1"/>
</dbReference>
<dbReference type="SUPFAM" id="SSF55031">
    <property type="entry name" value="Bacterial exopeptidase dimerisation domain"/>
    <property type="match status" value="1"/>
</dbReference>
<dbReference type="InterPro" id="IPR017439">
    <property type="entry name" value="Amidohydrolase"/>
</dbReference>
<dbReference type="GO" id="GO:0046872">
    <property type="term" value="F:metal ion binding"/>
    <property type="evidence" value="ECO:0007669"/>
    <property type="project" value="UniProtKB-KW"/>
</dbReference>
<feature type="binding site" evidence="2">
    <location>
        <position position="367"/>
    </location>
    <ligand>
        <name>Mn(2+)</name>
        <dbReference type="ChEBI" id="CHEBI:29035"/>
        <label>2</label>
    </ligand>
</feature>
<dbReference type="EMBL" id="CP019697">
    <property type="protein sequence ID" value="AQS51981.1"/>
    <property type="molecule type" value="Genomic_DNA"/>
</dbReference>
<name>A0A1U9K1S1_9BURK</name>
<dbReference type="SUPFAM" id="SSF53187">
    <property type="entry name" value="Zn-dependent exopeptidases"/>
    <property type="match status" value="1"/>
</dbReference>
<keyword evidence="2" id="KW-0479">Metal-binding</keyword>
<keyword evidence="2" id="KW-0464">Manganese</keyword>
<proteinExistence type="predicted"/>
<dbReference type="GO" id="GO:0019877">
    <property type="term" value="P:diaminopimelate biosynthetic process"/>
    <property type="evidence" value="ECO:0007669"/>
    <property type="project" value="UniProtKB-ARBA"/>
</dbReference>
<dbReference type="FunFam" id="3.30.70.360:FF:000001">
    <property type="entry name" value="N-acetyldiaminopimelate deacetylase"/>
    <property type="match status" value="1"/>
</dbReference>
<evidence type="ECO:0000313" key="5">
    <source>
        <dbReference type="Proteomes" id="UP000189369"/>
    </source>
</evidence>
<feature type="domain" description="Peptidase M20 dimerisation" evidence="3">
    <location>
        <begin position="190"/>
        <end position="283"/>
    </location>
</feature>
<gene>
    <name evidence="4" type="ORF">PAEH1_11290</name>
</gene>
<feature type="binding site" evidence="2">
    <location>
        <position position="106"/>
    </location>
    <ligand>
        <name>Mn(2+)</name>
        <dbReference type="ChEBI" id="CHEBI:29035"/>
        <label>2</label>
    </ligand>
</feature>
<dbReference type="STRING" id="643674.PAEH1_11290"/>
<dbReference type="OrthoDB" id="8875216at2"/>
<protein>
    <submittedName>
        <fullName evidence="4">Peptidase M20</fullName>
    </submittedName>
</protein>
<dbReference type="Pfam" id="PF07687">
    <property type="entry name" value="M20_dimer"/>
    <property type="match status" value="1"/>
</dbReference>
<evidence type="ECO:0000256" key="1">
    <source>
        <dbReference type="ARBA" id="ARBA00022801"/>
    </source>
</evidence>
<dbReference type="CDD" id="cd05666">
    <property type="entry name" value="M20_Acy1-like"/>
    <property type="match status" value="1"/>
</dbReference>
<dbReference type="Gene3D" id="3.40.630.10">
    <property type="entry name" value="Zn peptidases"/>
    <property type="match status" value="1"/>
</dbReference>
<dbReference type="Proteomes" id="UP000189369">
    <property type="component" value="Chromosome"/>
</dbReference>
<dbReference type="PANTHER" id="PTHR11014:SF63">
    <property type="entry name" value="METALLOPEPTIDASE, PUTATIVE (AFU_ORTHOLOGUE AFUA_6G09600)-RELATED"/>
    <property type="match status" value="1"/>
</dbReference>
<feature type="binding site" evidence="2">
    <location>
        <position position="167"/>
    </location>
    <ligand>
        <name>Mn(2+)</name>
        <dbReference type="ChEBI" id="CHEBI:29035"/>
        <label>2</label>
    </ligand>
</feature>
<dbReference type="InterPro" id="IPR002933">
    <property type="entry name" value="Peptidase_M20"/>
</dbReference>
<accession>A0A1U9K1S1</accession>